<dbReference type="InterPro" id="IPR011990">
    <property type="entry name" value="TPR-like_helical_dom_sf"/>
</dbReference>
<sequence precursor="true">MIYMKKNILKAFGLLAFTAGMAVGCTDDFDSMNKNPMGITEGDPGYIMSYIQEVGTRIDAWPYQVGDNLHTNLYAQYFANSVAHFNSDSYTYNNAWVNDGFWIPYYAGVLKHLRKVEEMVIKSPEYDNIYQTMRIFAASCTAQITDMFGDVPYSEAGTGNSAAKFDSQQSIYASLFKELTDAVNALNAHKDDNAYVDFKKNQDLVYDGDFEKWIKLANSLRLRLAMRLSFVDPATSKREAEAALAAPGGVFANNADNAGVFISGAGSCGWPLFQISGWGEFCMSKTMEDILKKLSTVADPRMTLWFGHTETSTVDEPVYAGIPNGLPASELGQYPDRSYVWGAMTMPNWNTEHNKEGNFKVLIRQRIMNYAEVCLLKAEAALRNYAGAGNAEQNYLAGIQASFDAERSTVDKDLYSTEEDEAYKTTGSVAWSSASDFEGHLKQIITQKWLAVYPNGVEAWSEFRRTGYPVLNPVKQSLEPKIKAENGEFIKKLRYVDDELRENPNATSSALNQGKGDGLHVRVWWDTGRYK</sequence>
<dbReference type="SUPFAM" id="SSF48452">
    <property type="entry name" value="TPR-like"/>
    <property type="match status" value="1"/>
</dbReference>
<organism evidence="2 3">
    <name type="scientific">Bacteroides stercoris</name>
    <dbReference type="NCBI Taxonomy" id="46506"/>
    <lineage>
        <taxon>Bacteria</taxon>
        <taxon>Pseudomonadati</taxon>
        <taxon>Bacteroidota</taxon>
        <taxon>Bacteroidia</taxon>
        <taxon>Bacteroidales</taxon>
        <taxon>Bacteroidaceae</taxon>
        <taxon>Bacteroides</taxon>
    </lineage>
</organism>
<keyword evidence="1" id="KW-0732">Signal</keyword>
<keyword evidence="2" id="KW-0449">Lipoprotein</keyword>
<dbReference type="PROSITE" id="PS51257">
    <property type="entry name" value="PROKAR_LIPOPROTEIN"/>
    <property type="match status" value="1"/>
</dbReference>
<dbReference type="AlphaFoldDB" id="A0A120A1Q6"/>
<dbReference type="Proteomes" id="UP000056419">
    <property type="component" value="Unassembled WGS sequence"/>
</dbReference>
<reference evidence="2 3" key="1">
    <citation type="journal article" date="2016" name="BMC Genomics">
        <title>Type VI secretion systems of human gut Bacteroidales segregate into three genetic architectures, two of which are contained on mobile genetic elements.</title>
        <authorList>
            <person name="Coyne M.J."/>
            <person name="Roelofs K.G."/>
            <person name="Comstock L.E."/>
        </authorList>
    </citation>
    <scope>NUCLEOTIDE SEQUENCE [LARGE SCALE GENOMIC DNA]</scope>
    <source>
        <strain evidence="2 3">CL09T03C01</strain>
    </source>
</reference>
<dbReference type="STRING" id="46506.AA415_02249"/>
<dbReference type="InterPro" id="IPR024302">
    <property type="entry name" value="SusD-like"/>
</dbReference>
<keyword evidence="3" id="KW-1185">Reference proteome</keyword>
<accession>A0A120A1Q6</accession>
<protein>
    <submittedName>
        <fullName evidence="2">SusD and RagB-like outer membrane lipoprotein</fullName>
    </submittedName>
</protein>
<evidence type="ECO:0000313" key="2">
    <source>
        <dbReference type="EMBL" id="KWR53998.1"/>
    </source>
</evidence>
<dbReference type="EMBL" id="LRGC01000010">
    <property type="protein sequence ID" value="KWR53998.1"/>
    <property type="molecule type" value="Genomic_DNA"/>
</dbReference>
<dbReference type="Gene3D" id="1.25.40.390">
    <property type="match status" value="1"/>
</dbReference>
<feature type="chain" id="PRO_5007163361" evidence="1">
    <location>
        <begin position="23"/>
        <end position="531"/>
    </location>
</feature>
<proteinExistence type="predicted"/>
<evidence type="ECO:0000313" key="3">
    <source>
        <dbReference type="Proteomes" id="UP000056419"/>
    </source>
</evidence>
<dbReference type="Pfam" id="PF12741">
    <property type="entry name" value="SusD-like"/>
    <property type="match status" value="1"/>
</dbReference>
<gene>
    <name evidence="2" type="ORF">AA415_02249</name>
</gene>
<name>A0A120A1Q6_BACSE</name>
<dbReference type="PATRIC" id="fig|46506.5.peg.2411"/>
<comment type="caution">
    <text evidence="2">The sequence shown here is derived from an EMBL/GenBank/DDBJ whole genome shotgun (WGS) entry which is preliminary data.</text>
</comment>
<feature type="signal peptide" evidence="1">
    <location>
        <begin position="1"/>
        <end position="22"/>
    </location>
</feature>
<evidence type="ECO:0000256" key="1">
    <source>
        <dbReference type="SAM" id="SignalP"/>
    </source>
</evidence>